<dbReference type="EMBL" id="MW291017">
    <property type="protein sequence ID" value="QPL14120.1"/>
    <property type="molecule type" value="Genomic_DNA"/>
</dbReference>
<proteinExistence type="predicted"/>
<dbReference type="GeneID" id="80020379"/>
<name>A0A7T0Q3E3_9CAUD</name>
<evidence type="ECO:0000313" key="1">
    <source>
        <dbReference type="EMBL" id="QPL14120.1"/>
    </source>
</evidence>
<protein>
    <submittedName>
        <fullName evidence="1">Uncharacterized protein</fullName>
    </submittedName>
</protein>
<gene>
    <name evidence="1" type="primary">92</name>
    <name evidence="1" type="ORF">SEA_TURKISHDELIGHT_92</name>
</gene>
<dbReference type="Proteomes" id="UP000595090">
    <property type="component" value="Segment"/>
</dbReference>
<organism evidence="1 2">
    <name type="scientific">Streptomyces phage TurkishDelight</name>
    <dbReference type="NCBI Taxonomy" id="2793708"/>
    <lineage>
        <taxon>Viruses</taxon>
        <taxon>Duplodnaviria</taxon>
        <taxon>Heunggongvirae</taxon>
        <taxon>Uroviricota</taxon>
        <taxon>Caudoviricetes</taxon>
        <taxon>Dolmabahcevirus</taxon>
        <taxon>Dolmabahcevirus turkishdelight</taxon>
    </lineage>
</organism>
<dbReference type="KEGG" id="vg:80020379"/>
<evidence type="ECO:0000313" key="2">
    <source>
        <dbReference type="Proteomes" id="UP000595090"/>
    </source>
</evidence>
<reference evidence="1 2" key="1">
    <citation type="submission" date="2020-11" db="EMBL/GenBank/DDBJ databases">
        <authorList>
            <person name="Asamoah-Frimpong E.A."/>
            <person name="Attaran A."/>
            <person name="Berhane B."/>
            <person name="Boone B.K."/>
            <person name="Cesta G."/>
            <person name="Chorbajian C."/>
            <person name="Cowan J.T."/>
            <person name="Datu D.V."/>
            <person name="Der L."/>
            <person name="Egbunine A.O."/>
            <person name="Giampietro H."/>
            <person name="Gunnison R.P."/>
            <person name="Joseph M.A."/>
            <person name="Kiewe T."/>
            <person name="Oboh E.C."/>
            <person name="O'Neill K."/>
            <person name="Oxlaj J.A."/>
            <person name="Patel A.K."/>
            <person name="Saqaf K."/>
            <person name="Vuong K."/>
            <person name="Walker C."/>
            <person name="Wikina T."/>
            <person name="Yan T."/>
            <person name="Avazpour P."/>
            <person name="Kim F.M."/>
            <person name="Mason K.J."/>
            <person name="Nguyen D.A."/>
            <person name="Pettit S.M."/>
            <person name="Zhou O.J."/>
            <person name="Brissett D.L."/>
            <person name="Gualtieri C."/>
            <person name="Hufford T.M."/>
            <person name="Ko J.M."/>
            <person name="Novak J.K."/>
            <person name="Smith Z.M."/>
            <person name="Erill I."/>
            <person name="Caruso S.M."/>
            <person name="Garlena R.A."/>
            <person name="Russell D.A."/>
            <person name="Pope W.H."/>
            <person name="Jacobs-Sera D."/>
            <person name="Hatfull G.F."/>
        </authorList>
    </citation>
    <scope>NUCLEOTIDE SEQUENCE [LARGE SCALE GENOMIC DNA]</scope>
</reference>
<keyword evidence="2" id="KW-1185">Reference proteome</keyword>
<accession>A0A7T0Q3E3</accession>
<dbReference type="RefSeq" id="YP_010755708.1">
    <property type="nucleotide sequence ID" value="NC_073473.1"/>
</dbReference>
<sequence length="36" mass="3931">MGPRPRVLHRFQGVKSIKHAPDLLTAVLTAVLTIGH</sequence>